<dbReference type="AlphaFoldDB" id="A0A378K1G7"/>
<sequence length="470" mass="53758">MNAPAAKQFKRAMLEPRETQERILMDFLQRNQHTQFGKKYGYASIKSVVEFRDRVPKQDYEDFELPIEAIKKGQSNVLSTDKTLFFETSSGSSGPVKYIPYNHRFLNEFRRSISAWMYDLFTNRPELMKGSQYWSISPMLRTKQYTEGNIPIGITDDSEYLGRFSQRLIGPNLAMTSEAVSQLPLDDWQNKSIQQLAGYRDLRFISVWSPSFLISLMQYLPKGICSQDLWPDLKIISCWGDAAAKRFIPELKILFPGIEIQFKGLMATEGVISIPLFEQPDPVIALTSHFLEFVDDNDRCYLADELTVGGQYKVLLTSGNGLVRYGLGDVVEVTAPLCIQFKGRGDAMSDLCGEKLSERFVQSVFDKHLPDDSFFLLLPQWGETPCYSLYHQSIHDSELANKVEKALQESFHYNYCRQLGQLAPVQSRYCPDLPQRYYDACVRAGQRPGDVKPRALVHSIDLAERIAHEI</sequence>
<keyword evidence="4" id="KW-1185">Reference proteome</keyword>
<protein>
    <submittedName>
        <fullName evidence="2">GH3 auxin-responsive promoter</fullName>
    </submittedName>
    <submittedName>
        <fullName evidence="3">Plant auxin-responsive GH3-like protein</fullName>
    </submittedName>
</protein>
<feature type="domain" description="GH3 middle" evidence="1">
    <location>
        <begin position="284"/>
        <end position="335"/>
    </location>
</feature>
<name>A0A378K1G7_9GAMM</name>
<dbReference type="PANTHER" id="PTHR31901:SF9">
    <property type="entry name" value="GH3 DOMAIN-CONTAINING PROTEIN"/>
    <property type="match status" value="1"/>
</dbReference>
<dbReference type="InterPro" id="IPR055377">
    <property type="entry name" value="GH3_M"/>
</dbReference>
<dbReference type="InterPro" id="IPR004993">
    <property type="entry name" value="GH3"/>
</dbReference>
<dbReference type="EMBL" id="LNYN01000020">
    <property type="protein sequence ID" value="KTD34458.1"/>
    <property type="molecule type" value="Genomic_DNA"/>
</dbReference>
<evidence type="ECO:0000313" key="5">
    <source>
        <dbReference type="Proteomes" id="UP000254040"/>
    </source>
</evidence>
<dbReference type="GO" id="GO:0005737">
    <property type="term" value="C:cytoplasm"/>
    <property type="evidence" value="ECO:0007669"/>
    <property type="project" value="TreeGrafter"/>
</dbReference>
<evidence type="ECO:0000313" key="3">
    <source>
        <dbReference type="EMBL" id="STX64177.1"/>
    </source>
</evidence>
<dbReference type="Proteomes" id="UP000054985">
    <property type="component" value="Unassembled WGS sequence"/>
</dbReference>
<evidence type="ECO:0000313" key="2">
    <source>
        <dbReference type="EMBL" id="KTD34458.1"/>
    </source>
</evidence>
<dbReference type="EMBL" id="UGOG01000001">
    <property type="protein sequence ID" value="STX64177.1"/>
    <property type="molecule type" value="Genomic_DNA"/>
</dbReference>
<dbReference type="GO" id="GO:0016881">
    <property type="term" value="F:acid-amino acid ligase activity"/>
    <property type="evidence" value="ECO:0007669"/>
    <property type="project" value="TreeGrafter"/>
</dbReference>
<proteinExistence type="predicted"/>
<dbReference type="Pfam" id="PF03321">
    <property type="entry name" value="GH3"/>
    <property type="match status" value="1"/>
</dbReference>
<organism evidence="3 5">
    <name type="scientific">Legionella moravica</name>
    <dbReference type="NCBI Taxonomy" id="39962"/>
    <lineage>
        <taxon>Bacteria</taxon>
        <taxon>Pseudomonadati</taxon>
        <taxon>Pseudomonadota</taxon>
        <taxon>Gammaproteobacteria</taxon>
        <taxon>Legionellales</taxon>
        <taxon>Legionellaceae</taxon>
        <taxon>Legionella</taxon>
    </lineage>
</organism>
<reference evidence="2 4" key="1">
    <citation type="submission" date="2015-11" db="EMBL/GenBank/DDBJ databases">
        <title>Genomic analysis of 38 Legionella species identifies large and diverse effector repertoires.</title>
        <authorList>
            <person name="Burstein D."/>
            <person name="Amaro F."/>
            <person name="Zusman T."/>
            <person name="Lifshitz Z."/>
            <person name="Cohen O."/>
            <person name="Gilbert J.A."/>
            <person name="Pupko T."/>
            <person name="Shuman H.A."/>
            <person name="Segal G."/>
        </authorList>
    </citation>
    <scope>NUCLEOTIDE SEQUENCE [LARGE SCALE GENOMIC DNA]</scope>
    <source>
        <strain evidence="2 4">ATCC 43877</strain>
    </source>
</reference>
<evidence type="ECO:0000259" key="1">
    <source>
        <dbReference type="Pfam" id="PF23571"/>
    </source>
</evidence>
<evidence type="ECO:0000313" key="4">
    <source>
        <dbReference type="Proteomes" id="UP000054985"/>
    </source>
</evidence>
<accession>A0A378K1G7</accession>
<reference evidence="3 5" key="2">
    <citation type="submission" date="2018-06" db="EMBL/GenBank/DDBJ databases">
        <authorList>
            <consortium name="Pathogen Informatics"/>
            <person name="Doyle S."/>
        </authorList>
    </citation>
    <scope>NUCLEOTIDE SEQUENCE [LARGE SCALE GENOMIC DNA]</scope>
    <source>
        <strain evidence="3 5">NCTC12239</strain>
    </source>
</reference>
<dbReference type="Proteomes" id="UP000254040">
    <property type="component" value="Unassembled WGS sequence"/>
</dbReference>
<dbReference type="PANTHER" id="PTHR31901">
    <property type="entry name" value="GH3 DOMAIN-CONTAINING PROTEIN"/>
    <property type="match status" value="1"/>
</dbReference>
<gene>
    <name evidence="2" type="ORF">Lmor_1855</name>
    <name evidence="3" type="ORF">NCTC12239_03139</name>
</gene>
<dbReference type="Pfam" id="PF23571">
    <property type="entry name" value="GH3_M"/>
    <property type="match status" value="1"/>
</dbReference>
<dbReference type="STRING" id="39962.Lmor_1855"/>